<name>A0A644Y270_9ZZZZ</name>
<organism evidence="1">
    <name type="scientific">bioreactor metagenome</name>
    <dbReference type="NCBI Taxonomy" id="1076179"/>
    <lineage>
        <taxon>unclassified sequences</taxon>
        <taxon>metagenomes</taxon>
        <taxon>ecological metagenomes</taxon>
    </lineage>
</organism>
<comment type="caution">
    <text evidence="1">The sequence shown here is derived from an EMBL/GenBank/DDBJ whole genome shotgun (WGS) entry which is preliminary data.</text>
</comment>
<dbReference type="AlphaFoldDB" id="A0A644Y270"/>
<evidence type="ECO:0000313" key="1">
    <source>
        <dbReference type="EMBL" id="MPM22449.1"/>
    </source>
</evidence>
<dbReference type="EMBL" id="VSSQ01003813">
    <property type="protein sequence ID" value="MPM22449.1"/>
    <property type="molecule type" value="Genomic_DNA"/>
</dbReference>
<accession>A0A644Y270</accession>
<gene>
    <name evidence="1" type="ORF">SDC9_68904</name>
</gene>
<proteinExistence type="predicted"/>
<reference evidence="1" key="1">
    <citation type="submission" date="2019-08" db="EMBL/GenBank/DDBJ databases">
        <authorList>
            <person name="Kucharzyk K."/>
            <person name="Murdoch R.W."/>
            <person name="Higgins S."/>
            <person name="Loffler F."/>
        </authorList>
    </citation>
    <scope>NUCLEOTIDE SEQUENCE</scope>
</reference>
<protein>
    <submittedName>
        <fullName evidence="1">Uncharacterized protein</fullName>
    </submittedName>
</protein>
<sequence>MELHLHPTVFVGIDFFACRAGDDCRLRACGVRLGRCTLAAIGNRFRHHIEADAIRRRTVGARALSRAGATGTIASAHVFFKAVVGRLDQIFLVLVVAQIFGECEQITWSDVARVALALGQFAAGFLLFDAHAGVVFSVARVGITARPVVEFAAVFGMACGLLLLRFQQRLGFLEIIVVACEMAGRDVFGEAPTVDEILVVHMRRALAGVVGDGGRAVRQRAVAADVISQHQLVTALAVFKEEVAPLKLKQARDKIEVRLAVLHHVVPATVMARELVLDGEAVGAQHFLDDVGSLLELEDLEVGAPRRMPQPGAQHGLVAEVVAIATNVSELRHLPREKALAATCRFGGEIDLDAHVLAEQPLRGDRRTRADQPHAIFEQTGNLLASLQRAELQLITHWAVGDEGAIRHE</sequence>